<reference evidence="2 3" key="1">
    <citation type="submission" date="2021-03" db="EMBL/GenBank/DDBJ databases">
        <authorList>
            <person name="King G.J."/>
            <person name="Bancroft I."/>
            <person name="Baten A."/>
            <person name="Bloomfield J."/>
            <person name="Borpatragohain P."/>
            <person name="He Z."/>
            <person name="Irish N."/>
            <person name="Irwin J."/>
            <person name="Liu K."/>
            <person name="Mauleon R.P."/>
            <person name="Moore J."/>
            <person name="Morris R."/>
            <person name="Ostergaard L."/>
            <person name="Wang B."/>
            <person name="Wells R."/>
        </authorList>
    </citation>
    <scope>NUCLEOTIDE SEQUENCE [LARGE SCALE GENOMIC DNA]</scope>
    <source>
        <strain evidence="2">R-o-18</strain>
        <tissue evidence="2">Leaf</tissue>
    </source>
</reference>
<proteinExistence type="predicted"/>
<evidence type="ECO:0000313" key="3">
    <source>
        <dbReference type="Proteomes" id="UP000823674"/>
    </source>
</evidence>
<comment type="caution">
    <text evidence="2">The sequence shown here is derived from an EMBL/GenBank/DDBJ whole genome shotgun (WGS) entry which is preliminary data.</text>
</comment>
<organism evidence="2 3">
    <name type="scientific">Brassica rapa subsp. trilocularis</name>
    <dbReference type="NCBI Taxonomy" id="1813537"/>
    <lineage>
        <taxon>Eukaryota</taxon>
        <taxon>Viridiplantae</taxon>
        <taxon>Streptophyta</taxon>
        <taxon>Embryophyta</taxon>
        <taxon>Tracheophyta</taxon>
        <taxon>Spermatophyta</taxon>
        <taxon>Magnoliopsida</taxon>
        <taxon>eudicotyledons</taxon>
        <taxon>Gunneridae</taxon>
        <taxon>Pentapetalae</taxon>
        <taxon>rosids</taxon>
        <taxon>malvids</taxon>
        <taxon>Brassicales</taxon>
        <taxon>Brassicaceae</taxon>
        <taxon>Brassiceae</taxon>
        <taxon>Brassica</taxon>
    </lineage>
</organism>
<protein>
    <recommendedName>
        <fullName evidence="1">NYN domain-containing protein</fullName>
    </recommendedName>
</protein>
<dbReference type="CDD" id="cd10910">
    <property type="entry name" value="PIN_limkain_b1_N_like"/>
    <property type="match status" value="2"/>
</dbReference>
<gene>
    <name evidence="2" type="primary">A09p067470.1_BraROA</name>
    <name evidence="2" type="ORF">IGI04_038019</name>
</gene>
<dbReference type="InterPro" id="IPR024768">
    <property type="entry name" value="Marf1"/>
</dbReference>
<dbReference type="Proteomes" id="UP000823674">
    <property type="component" value="Chromosome A09"/>
</dbReference>
<name>A0ABQ7LM26_BRACM</name>
<keyword evidence="3" id="KW-1185">Reference proteome</keyword>
<dbReference type="Pfam" id="PF01936">
    <property type="entry name" value="NYN"/>
    <property type="match status" value="1"/>
</dbReference>
<dbReference type="EMBL" id="JADBGQ010000008">
    <property type="protein sequence ID" value="KAG5386549.1"/>
    <property type="molecule type" value="Genomic_DNA"/>
</dbReference>
<sequence length="339" mass="37431">MDLFTGPHVTSEAGVFWDLDECGIPDEMTAAQSLEIIRQTLSDGGHRGPVSIRAYGDTTGLDFQSSDIKLNHFQAGEKREKMTKVLEDIVAWSGENPEPSVGMLMIGDLGDAEDDIIEVLDLLKIRKNYRFIIVTLPPPPPTVVIVMADLPRERETSSSFILKKTLKFQPLLSKRKNKTMASYSEPYVSNGTGVFWDMDECKIPEGRTEADLVPFIRQMLLGVGLRGPVSIRIYGDLTGLDFQASSEADHVKLSHFHAGEKREKMTKILEDIVAWSGENPEPSLGVLVLGHLGAADDADITEVTELLKTQKNYHFVFATPGSPPPTVVRFLRAIPRGGL</sequence>
<feature type="domain" description="NYN" evidence="1">
    <location>
        <begin position="192"/>
        <end position="313"/>
    </location>
</feature>
<dbReference type="PANTHER" id="PTHR14379:SF57">
    <property type="entry name" value="NYN DOMAIN-CONTAINING PROTEIN"/>
    <property type="match status" value="1"/>
</dbReference>
<dbReference type="InterPro" id="IPR021139">
    <property type="entry name" value="NYN"/>
</dbReference>
<accession>A0ABQ7LM26</accession>
<dbReference type="PANTHER" id="PTHR14379">
    <property type="entry name" value="LIMKAIN B LKAP"/>
    <property type="match status" value="1"/>
</dbReference>
<evidence type="ECO:0000313" key="2">
    <source>
        <dbReference type="EMBL" id="KAG5386549.1"/>
    </source>
</evidence>
<evidence type="ECO:0000259" key="1">
    <source>
        <dbReference type="Pfam" id="PF01936"/>
    </source>
</evidence>